<protein>
    <submittedName>
        <fullName evidence="2">Uncharacterized protein</fullName>
    </submittedName>
</protein>
<keyword evidence="3" id="KW-1185">Reference proteome</keyword>
<name>A0A4C1ZUB1_EUMVA</name>
<gene>
    <name evidence="2" type="ORF">EVAR_64295_1</name>
</gene>
<proteinExistence type="predicted"/>
<evidence type="ECO:0000313" key="2">
    <source>
        <dbReference type="EMBL" id="GBP90714.1"/>
    </source>
</evidence>
<evidence type="ECO:0000256" key="1">
    <source>
        <dbReference type="SAM" id="MobiDB-lite"/>
    </source>
</evidence>
<dbReference type="Proteomes" id="UP000299102">
    <property type="component" value="Unassembled WGS sequence"/>
</dbReference>
<dbReference type="EMBL" id="BGZK01002106">
    <property type="protein sequence ID" value="GBP90714.1"/>
    <property type="molecule type" value="Genomic_DNA"/>
</dbReference>
<reference evidence="2 3" key="1">
    <citation type="journal article" date="2019" name="Commun. Biol.">
        <title>The bagworm genome reveals a unique fibroin gene that provides high tensile strength.</title>
        <authorList>
            <person name="Kono N."/>
            <person name="Nakamura H."/>
            <person name="Ohtoshi R."/>
            <person name="Tomita M."/>
            <person name="Numata K."/>
            <person name="Arakawa K."/>
        </authorList>
    </citation>
    <scope>NUCLEOTIDE SEQUENCE [LARGE SCALE GENOMIC DNA]</scope>
</reference>
<feature type="compositionally biased region" description="Basic and acidic residues" evidence="1">
    <location>
        <begin position="20"/>
        <end position="35"/>
    </location>
</feature>
<accession>A0A4C1ZUB1</accession>
<evidence type="ECO:0000313" key="3">
    <source>
        <dbReference type="Proteomes" id="UP000299102"/>
    </source>
</evidence>
<comment type="caution">
    <text evidence="2">The sequence shown here is derived from an EMBL/GenBank/DDBJ whole genome shotgun (WGS) entry which is preliminary data.</text>
</comment>
<dbReference type="AlphaFoldDB" id="A0A4C1ZUB1"/>
<sequence length="97" mass="11396">MYRKFHTRDALALYQSRQVPHERHFRGDNEREWSRPKNPPEASEIRISNGRGTRRGCRVMTGKQAAGTLTHRKRYKSENCSFTFVSVRVRYLTGRVG</sequence>
<organism evidence="2 3">
    <name type="scientific">Eumeta variegata</name>
    <name type="common">Bagworm moth</name>
    <name type="synonym">Eumeta japonica</name>
    <dbReference type="NCBI Taxonomy" id="151549"/>
    <lineage>
        <taxon>Eukaryota</taxon>
        <taxon>Metazoa</taxon>
        <taxon>Ecdysozoa</taxon>
        <taxon>Arthropoda</taxon>
        <taxon>Hexapoda</taxon>
        <taxon>Insecta</taxon>
        <taxon>Pterygota</taxon>
        <taxon>Neoptera</taxon>
        <taxon>Endopterygota</taxon>
        <taxon>Lepidoptera</taxon>
        <taxon>Glossata</taxon>
        <taxon>Ditrysia</taxon>
        <taxon>Tineoidea</taxon>
        <taxon>Psychidae</taxon>
        <taxon>Oiketicinae</taxon>
        <taxon>Eumeta</taxon>
    </lineage>
</organism>
<feature type="region of interest" description="Disordered" evidence="1">
    <location>
        <begin position="20"/>
        <end position="55"/>
    </location>
</feature>